<organism evidence="6 7">
    <name type="scientific">Fluviicola taffensis (strain DSM 16823 / NCIMB 13979 / RW262)</name>
    <dbReference type="NCBI Taxonomy" id="755732"/>
    <lineage>
        <taxon>Bacteria</taxon>
        <taxon>Pseudomonadati</taxon>
        <taxon>Bacteroidota</taxon>
        <taxon>Flavobacteriia</taxon>
        <taxon>Flavobacteriales</taxon>
        <taxon>Crocinitomicaceae</taxon>
        <taxon>Fluviicola</taxon>
    </lineage>
</organism>
<dbReference type="EMBL" id="CP002542">
    <property type="protein sequence ID" value="AEA43386.1"/>
    <property type="molecule type" value="Genomic_DNA"/>
</dbReference>
<keyword evidence="4 5" id="KW-0472">Membrane</keyword>
<evidence type="ECO:0000256" key="1">
    <source>
        <dbReference type="ARBA" id="ARBA00004141"/>
    </source>
</evidence>
<dbReference type="InterPro" id="IPR023271">
    <property type="entry name" value="Aquaporin-like"/>
</dbReference>
<dbReference type="Gene3D" id="1.20.1080.10">
    <property type="entry name" value="Glycerol uptake facilitator protein"/>
    <property type="match status" value="1"/>
</dbReference>
<dbReference type="Proteomes" id="UP000007463">
    <property type="component" value="Chromosome"/>
</dbReference>
<reference evidence="7" key="2">
    <citation type="submission" date="2011-02" db="EMBL/GenBank/DDBJ databases">
        <title>The complete genome of Fluviicola taffensis DSM 16823.</title>
        <authorList>
            <consortium name="US DOE Joint Genome Institute (JGI-PGF)"/>
            <person name="Lucas S."/>
            <person name="Copeland A."/>
            <person name="Lapidus A."/>
            <person name="Bruce D."/>
            <person name="Goodwin L."/>
            <person name="Pitluck S."/>
            <person name="Kyrpides N."/>
            <person name="Mavromatis K."/>
            <person name="Ivanova N."/>
            <person name="Mikhailova N."/>
            <person name="Pagani I."/>
            <person name="Chertkov O."/>
            <person name="Detter J.C."/>
            <person name="Han C."/>
            <person name="Tapia R."/>
            <person name="Land M."/>
            <person name="Hauser L."/>
            <person name="Markowitz V."/>
            <person name="Cheng J.-F."/>
            <person name="Hugenholtz P."/>
            <person name="Woyke T."/>
            <person name="Wu D."/>
            <person name="Tindall B."/>
            <person name="Pomrenke H.G."/>
            <person name="Brambilla E."/>
            <person name="Klenk H.-P."/>
            <person name="Eisen J.A."/>
        </authorList>
    </citation>
    <scope>NUCLEOTIDE SEQUENCE [LARGE SCALE GENOMIC DNA]</scope>
    <source>
        <strain evidence="7">DSM 16823 / RW262 / RW262</strain>
    </source>
</reference>
<dbReference type="STRING" id="755732.Fluta_1392"/>
<comment type="subcellular location">
    <subcellularLocation>
        <location evidence="1">Membrane</location>
        <topology evidence="1">Multi-pass membrane protein</topology>
    </subcellularLocation>
</comment>
<evidence type="ECO:0000256" key="5">
    <source>
        <dbReference type="SAM" id="Phobius"/>
    </source>
</evidence>
<feature type="transmembrane region" description="Helical" evidence="5">
    <location>
        <begin position="451"/>
        <end position="480"/>
    </location>
</feature>
<dbReference type="AlphaFoldDB" id="F2IDL3"/>
<dbReference type="OrthoDB" id="5688397at2"/>
<evidence type="ECO:0000256" key="4">
    <source>
        <dbReference type="ARBA" id="ARBA00023136"/>
    </source>
</evidence>
<dbReference type="eggNOG" id="COG4389">
    <property type="taxonomic scope" value="Bacteria"/>
</dbReference>
<dbReference type="GO" id="GO:0016020">
    <property type="term" value="C:membrane"/>
    <property type="evidence" value="ECO:0007669"/>
    <property type="project" value="UniProtKB-SubCell"/>
</dbReference>
<evidence type="ECO:0000256" key="3">
    <source>
        <dbReference type="ARBA" id="ARBA00022989"/>
    </source>
</evidence>
<dbReference type="KEGG" id="fte:Fluta_1392"/>
<feature type="transmembrane region" description="Helical" evidence="5">
    <location>
        <begin position="612"/>
        <end position="642"/>
    </location>
</feature>
<evidence type="ECO:0000313" key="6">
    <source>
        <dbReference type="EMBL" id="AEA43386.1"/>
    </source>
</evidence>
<name>F2IDL3_FLUTR</name>
<sequence length="677" mass="77004">MQLFRKRKKKKLDELFDAFYYEADYTSNNLEFLVDLVAHFRPEKKEKNQPPVSIQPLLDYLQENAVKRYAMSVYLRNVFQNRKFTSILTDSGIIRDAYFIREVRERLASKILPEQPEPDTLQFLLNQVFYKQKDFEWIQEISILEINELIVLLDLDTIYDNEEDSSNSAITEIVSGISLLIQRISGRALEQDVLIMVPEYENVQSPFESFEKKLDVIITKIVRQRNFSVSGTDPDYLDLVELLKGCHQIINTAFDNSAKFGISLRVNQSLLRIRQQLFRIDALLPLLAIDSDEDKRDNSIYLTIKLIKYNCRKNNIRRLMLDSTQTIAYEVTQHTAKTGEHYITESKKEYMHMLLTAMGGGLIVGFLCLFKVVLGKAGVSDFGHAFLYSMNYAFGFILIYLLGFTLATKQPAMTAAAIVKSIEGGLSDSVNDADRHRSFAILFSHLFRSQFIAFVGNVFVAFPVALVLIWSLQGVVGFQIVNQHKSDVLLTDLNPIESWAILHAAIAGVFLFLSGIISGSISNKIKHKKIYNRIKEHPILKISLGKEGAKSFATWIEAKWAGVASNFWFGVFLGSTASIGIFLGLNLDIRHITFAAGNMALGLFGGDFHSGWYPILMGILGIGMIGFVNFIVSFALSLWLALRSRDIPLSEVKYLFHSVWLYFRHKPISFFFPVKNS</sequence>
<keyword evidence="3 5" id="KW-1133">Transmembrane helix</keyword>
<dbReference type="Pfam" id="PF10136">
    <property type="entry name" value="SpecificRecomb"/>
    <property type="match status" value="1"/>
</dbReference>
<accession>F2IDL3</accession>
<gene>
    <name evidence="6" type="ordered locus">Fluta_1392</name>
</gene>
<protein>
    <submittedName>
        <fullName evidence="6">Site-specific recombinase Gcr</fullName>
    </submittedName>
</protein>
<evidence type="ECO:0000313" key="7">
    <source>
        <dbReference type="Proteomes" id="UP000007463"/>
    </source>
</evidence>
<feature type="transmembrane region" description="Helical" evidence="5">
    <location>
        <begin position="353"/>
        <end position="374"/>
    </location>
</feature>
<feature type="transmembrane region" description="Helical" evidence="5">
    <location>
        <begin position="386"/>
        <end position="407"/>
    </location>
</feature>
<feature type="transmembrane region" description="Helical" evidence="5">
    <location>
        <begin position="500"/>
        <end position="521"/>
    </location>
</feature>
<dbReference type="PIRSF" id="PIRSF015380">
    <property type="entry name" value="Site-sp_rcmb"/>
    <property type="match status" value="1"/>
</dbReference>
<dbReference type="RefSeq" id="WP_013686157.1">
    <property type="nucleotide sequence ID" value="NC_015321.1"/>
</dbReference>
<keyword evidence="7" id="KW-1185">Reference proteome</keyword>
<evidence type="ECO:0000256" key="2">
    <source>
        <dbReference type="ARBA" id="ARBA00022692"/>
    </source>
</evidence>
<reference evidence="6 7" key="1">
    <citation type="journal article" date="2011" name="Stand. Genomic Sci.">
        <title>Complete genome sequence of the gliding freshwater bacterium Fluviicola taffensis type strain (RW262).</title>
        <authorList>
            <person name="Woyke T."/>
            <person name="Chertkov O."/>
            <person name="Lapidus A."/>
            <person name="Nolan M."/>
            <person name="Lucas S."/>
            <person name="Del Rio T.G."/>
            <person name="Tice H."/>
            <person name="Cheng J.F."/>
            <person name="Tapia R."/>
            <person name="Han C."/>
            <person name="Goodwin L."/>
            <person name="Pitluck S."/>
            <person name="Liolios K."/>
            <person name="Pagani I."/>
            <person name="Ivanova N."/>
            <person name="Huntemann M."/>
            <person name="Mavromatis K."/>
            <person name="Mikhailova N."/>
            <person name="Pati A."/>
            <person name="Chen A."/>
            <person name="Palaniappan K."/>
            <person name="Land M."/>
            <person name="Hauser L."/>
            <person name="Brambilla E.M."/>
            <person name="Rohde M."/>
            <person name="Mwirichia R."/>
            <person name="Sikorski J."/>
            <person name="Tindall B.J."/>
            <person name="Goker M."/>
            <person name="Bristow J."/>
            <person name="Eisen J.A."/>
            <person name="Markowitz V."/>
            <person name="Hugenholtz P."/>
            <person name="Klenk H.P."/>
            <person name="Kyrpides N.C."/>
        </authorList>
    </citation>
    <scope>NUCLEOTIDE SEQUENCE [LARGE SCALE GENOMIC DNA]</scope>
    <source>
        <strain evidence="7">DSM 16823 / RW262 / RW262</strain>
    </source>
</reference>
<feature type="transmembrane region" description="Helical" evidence="5">
    <location>
        <begin position="567"/>
        <end position="585"/>
    </location>
</feature>
<proteinExistence type="predicted"/>
<dbReference type="InterPro" id="IPR011385">
    <property type="entry name" value="Site-sp_rcmbase"/>
</dbReference>
<dbReference type="HOGENOM" id="CLU_023672_0_0_10"/>
<keyword evidence="2 5" id="KW-0812">Transmembrane</keyword>